<comment type="subunit">
    <text evidence="8">Heterodimer with SRP9; binds RNA as heterodimer. Component of a signal recognition particle (SRP) complex that consists of a 7SL RNA molecule of 300 nucleotides and six protein subunits: SRP72, SRP68, SRP54, SRP19, SRP14 and SRP9.</text>
</comment>
<protein>
    <recommendedName>
        <fullName evidence="3 8">Signal recognition particle 14 kDa protein</fullName>
        <shortName evidence="8">SRP14</shortName>
    </recommendedName>
</protein>
<dbReference type="InterPro" id="IPR003210">
    <property type="entry name" value="Signal_recog_particle_SRP14"/>
</dbReference>
<evidence type="ECO:0000256" key="8">
    <source>
        <dbReference type="RuleBase" id="RU368100"/>
    </source>
</evidence>
<dbReference type="Gene3D" id="3.30.720.10">
    <property type="entry name" value="Signal recognition particle alu RNA binding heterodimer, srp9/1"/>
    <property type="match status" value="1"/>
</dbReference>
<comment type="caution">
    <text evidence="9">The sequence shown here is derived from an EMBL/GenBank/DDBJ whole genome shotgun (WGS) entry which is preliminary data.</text>
</comment>
<evidence type="ECO:0000313" key="10">
    <source>
        <dbReference type="Proteomes" id="UP001303046"/>
    </source>
</evidence>
<dbReference type="EMBL" id="JAVFWL010000004">
    <property type="protein sequence ID" value="KAK6751365.1"/>
    <property type="molecule type" value="Genomic_DNA"/>
</dbReference>
<keyword evidence="4 8" id="KW-0963">Cytoplasm</keyword>
<evidence type="ECO:0000256" key="6">
    <source>
        <dbReference type="ARBA" id="ARBA00023135"/>
    </source>
</evidence>
<dbReference type="Proteomes" id="UP001303046">
    <property type="component" value="Unassembled WGS sequence"/>
</dbReference>
<keyword evidence="10" id="KW-1185">Reference proteome</keyword>
<evidence type="ECO:0000256" key="5">
    <source>
        <dbReference type="ARBA" id="ARBA00022884"/>
    </source>
</evidence>
<comment type="similarity">
    <text evidence="2 8">Belongs to the SRP14 family.</text>
</comment>
<accession>A0ABR1DMZ3</accession>
<keyword evidence="6 8" id="KW-0733">Signal recognition particle</keyword>
<dbReference type="InterPro" id="IPR009018">
    <property type="entry name" value="Signal_recog_particle_SRP9/14"/>
</dbReference>
<evidence type="ECO:0000256" key="1">
    <source>
        <dbReference type="ARBA" id="ARBA00004496"/>
    </source>
</evidence>
<dbReference type="SUPFAM" id="SSF54762">
    <property type="entry name" value="Signal recognition particle alu RNA binding heterodimer, SRP9/14"/>
    <property type="match status" value="1"/>
</dbReference>
<name>A0ABR1DMZ3_NECAM</name>
<comment type="function">
    <text evidence="8">Component of the signal recognition particle (SRP) complex, a ribonucleoprotein complex that mediates the cotranslational targeting of secretory and membrane proteins to the endoplasmic reticulum (ER). SRP9 together with SRP14 and the Alu portion of the SRP RNA, constitutes the elongation arrest domain of SRP. The complex of SRP9 and SRP14 is required for SRP RNA binding.</text>
</comment>
<proteinExistence type="inferred from homology"/>
<dbReference type="PANTHER" id="PTHR12013">
    <property type="entry name" value="SIGNAL RECOGNITION PARTICLE 14 KD PROTEIN"/>
    <property type="match status" value="1"/>
</dbReference>
<reference evidence="9 10" key="1">
    <citation type="submission" date="2023-08" db="EMBL/GenBank/DDBJ databases">
        <title>A Necator americanus chromosomal reference genome.</title>
        <authorList>
            <person name="Ilik V."/>
            <person name="Petrzelkova K.J."/>
            <person name="Pardy F."/>
            <person name="Fuh T."/>
            <person name="Niatou-Singa F.S."/>
            <person name="Gouil Q."/>
            <person name="Baker L."/>
            <person name="Ritchie M.E."/>
            <person name="Jex A.R."/>
            <person name="Gazzola D."/>
            <person name="Li H."/>
            <person name="Toshio Fujiwara R."/>
            <person name="Zhan B."/>
            <person name="Aroian R.V."/>
            <person name="Pafco B."/>
            <person name="Schwarz E.M."/>
        </authorList>
    </citation>
    <scope>NUCLEOTIDE SEQUENCE [LARGE SCALE GENOMIC DNA]</scope>
    <source>
        <strain evidence="9 10">Aroian</strain>
        <tissue evidence="9">Whole animal</tissue>
    </source>
</reference>
<sequence>MRDRKSPHRSNKKFRTRQQNAAIFRTTSDDIMTVLTNEEFLSQLGKMYMDSRLGGAKSVYVTMKPYDGRTKALPKDADPQPADGHKCLFRAKLAKKRISTVVTSKEVNKFHLAYVSVLRANMDNLERRKKTDAVKTKTTPKKSNKA</sequence>
<evidence type="ECO:0000256" key="2">
    <source>
        <dbReference type="ARBA" id="ARBA00010349"/>
    </source>
</evidence>
<evidence type="ECO:0000256" key="7">
    <source>
        <dbReference type="ARBA" id="ARBA00023274"/>
    </source>
</evidence>
<evidence type="ECO:0000313" key="9">
    <source>
        <dbReference type="EMBL" id="KAK6751365.1"/>
    </source>
</evidence>
<evidence type="ECO:0000256" key="4">
    <source>
        <dbReference type="ARBA" id="ARBA00022490"/>
    </source>
</evidence>
<keyword evidence="5 8" id="KW-0694">RNA-binding</keyword>
<evidence type="ECO:0000256" key="3">
    <source>
        <dbReference type="ARBA" id="ARBA00017926"/>
    </source>
</evidence>
<keyword evidence="7 8" id="KW-0687">Ribonucleoprotein</keyword>
<gene>
    <name evidence="9" type="primary">Necator_chrIV.g16303</name>
    <name evidence="9" type="ORF">RB195_003007</name>
</gene>
<dbReference type="Pfam" id="PF02290">
    <property type="entry name" value="SRP14"/>
    <property type="match status" value="1"/>
</dbReference>
<comment type="subcellular location">
    <subcellularLocation>
        <location evidence="1 8">Cytoplasm</location>
    </subcellularLocation>
</comment>
<organism evidence="9 10">
    <name type="scientific">Necator americanus</name>
    <name type="common">Human hookworm</name>
    <dbReference type="NCBI Taxonomy" id="51031"/>
    <lineage>
        <taxon>Eukaryota</taxon>
        <taxon>Metazoa</taxon>
        <taxon>Ecdysozoa</taxon>
        <taxon>Nematoda</taxon>
        <taxon>Chromadorea</taxon>
        <taxon>Rhabditida</taxon>
        <taxon>Rhabditina</taxon>
        <taxon>Rhabditomorpha</taxon>
        <taxon>Strongyloidea</taxon>
        <taxon>Ancylostomatidae</taxon>
        <taxon>Bunostominae</taxon>
        <taxon>Necator</taxon>
    </lineage>
</organism>